<gene>
    <name evidence="2" type="ORF">GCM10009801_33910</name>
</gene>
<proteinExistence type="predicted"/>
<feature type="compositionally biased region" description="Gly residues" evidence="1">
    <location>
        <begin position="17"/>
        <end position="27"/>
    </location>
</feature>
<organism evidence="2 3">
    <name type="scientific">Streptomyces albiaxialis</name>
    <dbReference type="NCBI Taxonomy" id="329523"/>
    <lineage>
        <taxon>Bacteria</taxon>
        <taxon>Bacillati</taxon>
        <taxon>Actinomycetota</taxon>
        <taxon>Actinomycetes</taxon>
        <taxon>Kitasatosporales</taxon>
        <taxon>Streptomycetaceae</taxon>
        <taxon>Streptomyces</taxon>
    </lineage>
</organism>
<evidence type="ECO:0000313" key="2">
    <source>
        <dbReference type="EMBL" id="GAA2077666.1"/>
    </source>
</evidence>
<accession>A0ABN2VYJ2</accession>
<evidence type="ECO:0000313" key="3">
    <source>
        <dbReference type="Proteomes" id="UP001500016"/>
    </source>
</evidence>
<dbReference type="Proteomes" id="UP001500016">
    <property type="component" value="Unassembled WGS sequence"/>
</dbReference>
<feature type="compositionally biased region" description="Low complexity" evidence="1">
    <location>
        <begin position="28"/>
        <end position="38"/>
    </location>
</feature>
<reference evidence="2 3" key="1">
    <citation type="journal article" date="2019" name="Int. J. Syst. Evol. Microbiol.">
        <title>The Global Catalogue of Microorganisms (GCM) 10K type strain sequencing project: providing services to taxonomists for standard genome sequencing and annotation.</title>
        <authorList>
            <consortium name="The Broad Institute Genomics Platform"/>
            <consortium name="The Broad Institute Genome Sequencing Center for Infectious Disease"/>
            <person name="Wu L."/>
            <person name="Ma J."/>
        </authorList>
    </citation>
    <scope>NUCLEOTIDE SEQUENCE [LARGE SCALE GENOMIC DNA]</scope>
    <source>
        <strain evidence="2 3">JCM 15478</strain>
    </source>
</reference>
<evidence type="ECO:0000256" key="1">
    <source>
        <dbReference type="SAM" id="MobiDB-lite"/>
    </source>
</evidence>
<feature type="compositionally biased region" description="Low complexity" evidence="1">
    <location>
        <begin position="7"/>
        <end position="16"/>
    </location>
</feature>
<dbReference type="EMBL" id="BAAAPE010000008">
    <property type="protein sequence ID" value="GAA2077666.1"/>
    <property type="molecule type" value="Genomic_DNA"/>
</dbReference>
<name>A0ABN2VYJ2_9ACTN</name>
<sequence>MVITKKPSSAASSAGSRGAGAATGGAEAGPDAAAVDDVTGGRGDGLVGMPRTLSRFRPRWQTALFGGARCRGATGPLTAARALRRLATMDG</sequence>
<comment type="caution">
    <text evidence="2">The sequence shown here is derived from an EMBL/GenBank/DDBJ whole genome shotgun (WGS) entry which is preliminary data.</text>
</comment>
<keyword evidence="3" id="KW-1185">Reference proteome</keyword>
<protein>
    <submittedName>
        <fullName evidence="2">Uncharacterized protein</fullName>
    </submittedName>
</protein>
<feature type="region of interest" description="Disordered" evidence="1">
    <location>
        <begin position="1"/>
        <end position="50"/>
    </location>
</feature>